<keyword evidence="3" id="KW-1185">Reference proteome</keyword>
<proteinExistence type="predicted"/>
<gene>
    <name evidence="2" type="ORF">GCM10022419_062560</name>
</gene>
<dbReference type="Proteomes" id="UP001500630">
    <property type="component" value="Unassembled WGS sequence"/>
</dbReference>
<protein>
    <submittedName>
        <fullName evidence="2">Uncharacterized protein</fullName>
    </submittedName>
</protein>
<reference evidence="3" key="1">
    <citation type="journal article" date="2019" name="Int. J. Syst. Evol. Microbiol.">
        <title>The Global Catalogue of Microorganisms (GCM) 10K type strain sequencing project: providing services to taxonomists for standard genome sequencing and annotation.</title>
        <authorList>
            <consortium name="The Broad Institute Genomics Platform"/>
            <consortium name="The Broad Institute Genome Sequencing Center for Infectious Disease"/>
            <person name="Wu L."/>
            <person name="Ma J."/>
        </authorList>
    </citation>
    <scope>NUCLEOTIDE SEQUENCE [LARGE SCALE GENOMIC DNA]</scope>
    <source>
        <strain evidence="3">JCM 17326</strain>
    </source>
</reference>
<evidence type="ECO:0000313" key="2">
    <source>
        <dbReference type="EMBL" id="GAA3573119.1"/>
    </source>
</evidence>
<sequence>MRNGFFIGRVRATVNADITIRTPPVTVTAYDAGGAVVAERARVAFSSLGAPDEPGRDAQDSPSSFFRTLKAEPTAAPRATPSETPMARLSKAIPKTAPKTKPRLIPKHNPAPGGMFLLVIASLPGRWAEG</sequence>
<organism evidence="2 3">
    <name type="scientific">Nonomuraea rosea</name>
    <dbReference type="NCBI Taxonomy" id="638574"/>
    <lineage>
        <taxon>Bacteria</taxon>
        <taxon>Bacillati</taxon>
        <taxon>Actinomycetota</taxon>
        <taxon>Actinomycetes</taxon>
        <taxon>Streptosporangiales</taxon>
        <taxon>Streptosporangiaceae</taxon>
        <taxon>Nonomuraea</taxon>
    </lineage>
</organism>
<name>A0ABP6XV68_9ACTN</name>
<dbReference type="EMBL" id="BAABDQ010000015">
    <property type="protein sequence ID" value="GAA3573119.1"/>
    <property type="molecule type" value="Genomic_DNA"/>
</dbReference>
<dbReference type="RefSeq" id="WP_345567301.1">
    <property type="nucleotide sequence ID" value="NZ_BAABDQ010000015.1"/>
</dbReference>
<accession>A0ABP6XV68</accession>
<evidence type="ECO:0000256" key="1">
    <source>
        <dbReference type="SAM" id="MobiDB-lite"/>
    </source>
</evidence>
<evidence type="ECO:0000313" key="3">
    <source>
        <dbReference type="Proteomes" id="UP001500630"/>
    </source>
</evidence>
<comment type="caution">
    <text evidence="2">The sequence shown here is derived from an EMBL/GenBank/DDBJ whole genome shotgun (WGS) entry which is preliminary data.</text>
</comment>
<feature type="region of interest" description="Disordered" evidence="1">
    <location>
        <begin position="47"/>
        <end position="108"/>
    </location>
</feature>